<evidence type="ECO:0000313" key="1">
    <source>
        <dbReference type="EMBL" id="PKK61906.1"/>
    </source>
</evidence>
<name>A0A2N1MJX1_9GLOM</name>
<evidence type="ECO:0000313" key="2">
    <source>
        <dbReference type="Proteomes" id="UP000233469"/>
    </source>
</evidence>
<dbReference type="VEuPathDB" id="FungiDB:FUN_010911"/>
<proteinExistence type="predicted"/>
<comment type="caution">
    <text evidence="1">The sequence shown here is derived from an EMBL/GenBank/DDBJ whole genome shotgun (WGS) entry which is preliminary data.</text>
</comment>
<protein>
    <submittedName>
        <fullName evidence="1">Uncharacterized protein</fullName>
    </submittedName>
</protein>
<reference evidence="1 2" key="1">
    <citation type="submission" date="2016-04" db="EMBL/GenBank/DDBJ databases">
        <title>Genome analyses suggest a sexual origin of heterokaryosis in a supposedly ancient asexual fungus.</title>
        <authorList>
            <person name="Ropars J."/>
            <person name="Sedzielewska K."/>
            <person name="Noel J."/>
            <person name="Charron P."/>
            <person name="Farinelli L."/>
            <person name="Marton T."/>
            <person name="Kruger M."/>
            <person name="Pelin A."/>
            <person name="Brachmann A."/>
            <person name="Corradi N."/>
        </authorList>
    </citation>
    <scope>NUCLEOTIDE SEQUENCE [LARGE SCALE GENOMIC DNA]</scope>
    <source>
        <strain evidence="1 2">C2</strain>
    </source>
</reference>
<accession>A0A2N1MJX1</accession>
<dbReference type="AlphaFoldDB" id="A0A2N1MJX1"/>
<reference evidence="1 2" key="2">
    <citation type="submission" date="2017-10" db="EMBL/GenBank/DDBJ databases">
        <title>Extensive intraspecific genome diversity in a model arbuscular mycorrhizal fungus.</title>
        <authorList>
            <person name="Chen E.C.H."/>
            <person name="Morin E."/>
            <person name="Baudet D."/>
            <person name="Noel J."/>
            <person name="Ndikumana S."/>
            <person name="Charron P."/>
            <person name="St-Onge C."/>
            <person name="Giorgi J."/>
            <person name="Grigoriev I.V."/>
            <person name="Roux C."/>
            <person name="Martin F.M."/>
            <person name="Corradi N."/>
        </authorList>
    </citation>
    <scope>NUCLEOTIDE SEQUENCE [LARGE SCALE GENOMIC DNA]</scope>
    <source>
        <strain evidence="1 2">C2</strain>
    </source>
</reference>
<sequence length="182" mass="20393">MNREKLRQKLPECPVLALSLSTAYVSNNGTQTDNITCDHELEINDRVKISLYLAKATPVHASSREHEERIFSYCNNNVYGVAMTNGTDLRIEMFQAGMAKAGYGVALAITVNPPPGFGVTDLQGNNAVPMVTNGITHYIIMETRGYEMTLNERRIMILRTQLQQSVEIEDGRHHFCDLADNF</sequence>
<dbReference type="Proteomes" id="UP000233469">
    <property type="component" value="Unassembled WGS sequence"/>
</dbReference>
<gene>
    <name evidence="1" type="ORF">RhiirC2_791154</name>
</gene>
<dbReference type="EMBL" id="LLXL01002081">
    <property type="protein sequence ID" value="PKK61906.1"/>
    <property type="molecule type" value="Genomic_DNA"/>
</dbReference>
<organism evidence="1 2">
    <name type="scientific">Rhizophagus irregularis</name>
    <dbReference type="NCBI Taxonomy" id="588596"/>
    <lineage>
        <taxon>Eukaryota</taxon>
        <taxon>Fungi</taxon>
        <taxon>Fungi incertae sedis</taxon>
        <taxon>Mucoromycota</taxon>
        <taxon>Glomeromycotina</taxon>
        <taxon>Glomeromycetes</taxon>
        <taxon>Glomerales</taxon>
        <taxon>Glomeraceae</taxon>
        <taxon>Rhizophagus</taxon>
    </lineage>
</organism>